<dbReference type="GO" id="GO:0032574">
    <property type="term" value="F:5'-3' RNA helicase activity"/>
    <property type="evidence" value="ECO:0007669"/>
    <property type="project" value="InterPro"/>
</dbReference>
<feature type="region of interest" description="Disordered" evidence="11">
    <location>
        <begin position="1127"/>
        <end position="1221"/>
    </location>
</feature>
<feature type="domain" description="Helicase ATP-binding" evidence="12">
    <location>
        <begin position="525"/>
        <end position="703"/>
    </location>
</feature>
<dbReference type="CDD" id="cd18038">
    <property type="entry name" value="DEXXQc_Helz-like"/>
    <property type="match status" value="1"/>
</dbReference>
<dbReference type="InterPro" id="IPR026122">
    <property type="entry name" value="MOV-10/SDE3_DEXXQ/H-box"/>
</dbReference>
<feature type="compositionally biased region" description="Low complexity" evidence="11">
    <location>
        <begin position="1182"/>
        <end position="1206"/>
    </location>
</feature>
<feature type="region of interest" description="Disordered" evidence="11">
    <location>
        <begin position="1026"/>
        <end position="1047"/>
    </location>
</feature>
<dbReference type="EMBL" id="SEOQ01000139">
    <property type="protein sequence ID" value="TFY69327.1"/>
    <property type="molecule type" value="Genomic_DNA"/>
</dbReference>
<feature type="region of interest" description="Disordered" evidence="11">
    <location>
        <begin position="55"/>
        <end position="136"/>
    </location>
</feature>
<organism evidence="13 14">
    <name type="scientific">Dentipellis fragilis</name>
    <dbReference type="NCBI Taxonomy" id="205917"/>
    <lineage>
        <taxon>Eukaryota</taxon>
        <taxon>Fungi</taxon>
        <taxon>Dikarya</taxon>
        <taxon>Basidiomycota</taxon>
        <taxon>Agaricomycotina</taxon>
        <taxon>Agaricomycetes</taxon>
        <taxon>Russulales</taxon>
        <taxon>Hericiaceae</taxon>
        <taxon>Dentipellis</taxon>
    </lineage>
</organism>
<comment type="caution">
    <text evidence="13">The sequence shown here is derived from an EMBL/GenBank/DDBJ whole genome shotgun (WGS) entry which is preliminary data.</text>
</comment>
<proteinExistence type="inferred from homology"/>
<evidence type="ECO:0000256" key="4">
    <source>
        <dbReference type="ARBA" id="ARBA00022741"/>
    </source>
</evidence>
<feature type="region of interest" description="Disordered" evidence="11">
    <location>
        <begin position="1241"/>
        <end position="1355"/>
    </location>
</feature>
<evidence type="ECO:0000259" key="12">
    <source>
        <dbReference type="PROSITE" id="PS51192"/>
    </source>
</evidence>
<comment type="similarity">
    <text evidence="2">Belongs to the DNA2/NAM7 helicase family.</text>
</comment>
<evidence type="ECO:0000256" key="3">
    <source>
        <dbReference type="ARBA" id="ARBA00022490"/>
    </source>
</evidence>
<dbReference type="GO" id="GO:0005737">
    <property type="term" value="C:cytoplasm"/>
    <property type="evidence" value="ECO:0007669"/>
    <property type="project" value="UniProtKB-SubCell"/>
</dbReference>
<dbReference type="FunFam" id="3.40.50.300:FF:000326">
    <property type="entry name" value="P-loop containing nucleoside triphosphate hydrolase"/>
    <property type="match status" value="1"/>
</dbReference>
<keyword evidence="7" id="KW-0067">ATP-binding</keyword>
<evidence type="ECO:0000256" key="6">
    <source>
        <dbReference type="ARBA" id="ARBA00022806"/>
    </source>
</evidence>
<keyword evidence="6" id="KW-0347">Helicase</keyword>
<dbReference type="GO" id="GO:0005694">
    <property type="term" value="C:chromosome"/>
    <property type="evidence" value="ECO:0007669"/>
    <property type="project" value="UniProtKB-ARBA"/>
</dbReference>
<keyword evidence="5" id="KW-0378">Hydrolase</keyword>
<comment type="catalytic activity">
    <reaction evidence="9">
        <text>ATP + H2O = ADP + phosphate + H(+)</text>
        <dbReference type="Rhea" id="RHEA:13065"/>
        <dbReference type="ChEBI" id="CHEBI:15377"/>
        <dbReference type="ChEBI" id="CHEBI:15378"/>
        <dbReference type="ChEBI" id="CHEBI:30616"/>
        <dbReference type="ChEBI" id="CHEBI:43474"/>
        <dbReference type="ChEBI" id="CHEBI:456216"/>
        <dbReference type="EC" id="3.6.4.12"/>
    </reaction>
    <physiologicalReaction direction="left-to-right" evidence="9">
        <dbReference type="Rhea" id="RHEA:13066"/>
    </physiologicalReaction>
</comment>
<keyword evidence="10" id="KW-0175">Coiled coil</keyword>
<dbReference type="Gene3D" id="3.40.50.300">
    <property type="entry name" value="P-loop containing nucleotide triphosphate hydrolases"/>
    <property type="match status" value="2"/>
</dbReference>
<sequence length="1355" mass="151741">MPPFCHEALQTGKCNLEQCFARHDVQLCQLCGRYLQPVQMSAHLIGKQHLKVVAASTKSAAPQPARKPSPTPSDSTAVQTPPNPNSEGIARPTVAYEAGIVDGTGGKDSAKGISEEDDDDDKSEIAEERTPSSKSSLMLALARASLAVSDGGGVDFGEVENVQGGKELKELFPSRARNLSISRKRKFPDMELVDIKILARNTAAKEWPDCFDVKLLQPAPEGCPEEIKYGIQKTIRLEFKPKKEGFYKAAIALTFCVPKRPNLKLVVKRILVGTAQFPRYRPPSSVVPLGRPWMWPSTKRLGVLPFFELPSDLADTLSRGNKEHHEWDMSSITKRMVPRLSSETYVAYFHALLYIEEVAQLYRLQEIIVDDLRLWVDERPFYYNIIISETEERDLPEVGMVGDYILLDDPIYDKSYEGRIHARVERYNPVTKFNEAIFDVRLPEEFSMQYGSIYKLRFKLNRIPLRRMHHALDEQCHLSRLLFPTGNDVPILPRIKVEWAQLISKLYNKAISGDSKQLQAVLEVLQRPRGNVPFIIFGPPGTGKTTTVIECILQLLLHNPSARILVCTPSNSAADLLTYRLANHLDKASLFRFSAFSRSPFDIAEMHLDAVLKHSVQNEHNFFSIPPTDELAKFRVVVSTCCNAGALRGAGIARGHFGWIFVDEATQASEPEAMVPIRCMAGEQTDVVLAGDPKQLRPVVMSAWASGSGLQISYLERLMKISGLYTLEESGGNSVGMRQINVVQLQQNRRSHAKIIAFSNSIFYEDKLRACAEPAVVNSLLGSAQLPNKKFPVTFHGIIAKEDQKELSKSYSNAEEAQMVERYCLGLIRDHDKPIAPKEIGVISPYKAQVRHIKAVLRKAKLESITVGSVEQFQGQERRVIILSTTRSNKFKNKKAYGFLNDPHRLNVALTRAQAMLVVIGNPVVLGQDSHWKKFLNYVRSHGASKGTPYNWKPHEHVSLPEFDKRRREQPRSNDRGSLRWMRDETSDLQEEKIQLENVLEAESESHVNRLSRELTVLRIAQQQQAQQEAAQPGQQNGNGVNGHGPVEITRTSSMVAISDPLTPSTEIMLEAMRRENEQLRNRLVNTEREYIRITRLNEIYREELIDHRRRLGLSVDNLIGLSSSLEHYPQPTHRRSASSSIPSPVVSPNIGLPLPAQGQMARPGPSHSVPIPRHRPFSNLSESNTPISHSPSSSESPFLSSPMTSTNPASLISNQTQMTTPPSSALLALASLQTVPGHPQLSYPSVPPPSLSSSFGSPNIHREVSTSPMEPHASRWNGVRRGSFDRRPIPDVAERQPQPLTAGERRAGRTHRGDWPALPPQPDEQHRFRRDLPRRRGTGEGKGVAPIRQSKLER</sequence>
<feature type="coiled-coil region" evidence="10">
    <location>
        <begin position="1070"/>
        <end position="1097"/>
    </location>
</feature>
<feature type="compositionally biased region" description="Basic and acidic residues" evidence="11">
    <location>
        <begin position="1283"/>
        <end position="1295"/>
    </location>
</feature>
<feature type="region of interest" description="Disordered" evidence="11">
    <location>
        <begin position="962"/>
        <end position="984"/>
    </location>
</feature>
<evidence type="ECO:0000256" key="9">
    <source>
        <dbReference type="ARBA" id="ARBA00048432"/>
    </source>
</evidence>
<feature type="compositionally biased region" description="Low complexity" evidence="11">
    <location>
        <begin position="1138"/>
        <end position="1149"/>
    </location>
</feature>
<gene>
    <name evidence="13" type="ORF">EVG20_g3186</name>
</gene>
<evidence type="ECO:0000256" key="8">
    <source>
        <dbReference type="ARBA" id="ARBA00023158"/>
    </source>
</evidence>
<evidence type="ECO:0000256" key="1">
    <source>
        <dbReference type="ARBA" id="ARBA00004496"/>
    </source>
</evidence>
<dbReference type="GO" id="GO:0003723">
    <property type="term" value="F:RNA binding"/>
    <property type="evidence" value="ECO:0007669"/>
    <property type="project" value="InterPro"/>
</dbReference>
<dbReference type="Pfam" id="PF13086">
    <property type="entry name" value="AAA_11"/>
    <property type="match status" value="2"/>
</dbReference>
<evidence type="ECO:0000256" key="7">
    <source>
        <dbReference type="ARBA" id="ARBA00022840"/>
    </source>
</evidence>
<feature type="compositionally biased region" description="Low complexity" evidence="11">
    <location>
        <begin position="1026"/>
        <end position="1039"/>
    </location>
</feature>
<dbReference type="OrthoDB" id="6513042at2759"/>
<evidence type="ECO:0000256" key="11">
    <source>
        <dbReference type="SAM" id="MobiDB-lite"/>
    </source>
</evidence>
<keyword evidence="4" id="KW-0547">Nucleotide-binding</keyword>
<accession>A0A4Y9Z5K9</accession>
<dbReference type="GO" id="GO:0005524">
    <property type="term" value="F:ATP binding"/>
    <property type="evidence" value="ECO:0007669"/>
    <property type="project" value="UniProtKB-KW"/>
</dbReference>
<feature type="compositionally biased region" description="Basic residues" evidence="11">
    <location>
        <begin position="1328"/>
        <end position="1337"/>
    </location>
</feature>
<feature type="compositionally biased region" description="Basic and acidic residues" evidence="11">
    <location>
        <begin position="1304"/>
        <end position="1315"/>
    </location>
</feature>
<keyword evidence="8" id="KW-0943">RNA-mediated gene silencing</keyword>
<dbReference type="PANTHER" id="PTHR45418:SF1">
    <property type="entry name" value="CANCER_TESTIS ANTIGEN 55"/>
    <property type="match status" value="1"/>
</dbReference>
<dbReference type="InterPro" id="IPR014001">
    <property type="entry name" value="Helicase_ATP-bd"/>
</dbReference>
<dbReference type="PROSITE" id="PS51192">
    <property type="entry name" value="HELICASE_ATP_BIND_1"/>
    <property type="match status" value="1"/>
</dbReference>
<dbReference type="STRING" id="205917.A0A4Y9Z5K9"/>
<dbReference type="Pfam" id="PF13087">
    <property type="entry name" value="AAA_12"/>
    <property type="match status" value="1"/>
</dbReference>
<dbReference type="InterPro" id="IPR041679">
    <property type="entry name" value="DNA2/NAM7-like_C"/>
</dbReference>
<dbReference type="SUPFAM" id="SSF52540">
    <property type="entry name" value="P-loop containing nucleoside triphosphate hydrolases"/>
    <property type="match status" value="1"/>
</dbReference>
<evidence type="ECO:0000313" key="14">
    <source>
        <dbReference type="Proteomes" id="UP000298327"/>
    </source>
</evidence>
<dbReference type="GO" id="GO:0031047">
    <property type="term" value="P:regulatory ncRNA-mediated gene silencing"/>
    <property type="evidence" value="ECO:0007669"/>
    <property type="project" value="UniProtKB-KW"/>
</dbReference>
<name>A0A4Y9Z5K9_9AGAM</name>
<dbReference type="InterPro" id="IPR027417">
    <property type="entry name" value="P-loop_NTPase"/>
</dbReference>
<feature type="compositionally biased region" description="Polar residues" evidence="11">
    <location>
        <begin position="1207"/>
        <end position="1221"/>
    </location>
</feature>
<comment type="subcellular location">
    <subcellularLocation>
        <location evidence="1">Cytoplasm</location>
    </subcellularLocation>
</comment>
<protein>
    <recommendedName>
        <fullName evidence="12">Helicase ATP-binding domain-containing protein</fullName>
    </recommendedName>
</protein>
<keyword evidence="14" id="KW-1185">Reference proteome</keyword>
<reference evidence="13 14" key="1">
    <citation type="submission" date="2019-02" db="EMBL/GenBank/DDBJ databases">
        <title>Genome sequencing of the rare red list fungi Dentipellis fragilis.</title>
        <authorList>
            <person name="Buettner E."/>
            <person name="Kellner H."/>
        </authorList>
    </citation>
    <scope>NUCLEOTIDE SEQUENCE [LARGE SCALE GENOMIC DNA]</scope>
    <source>
        <strain evidence="13 14">DSM 105465</strain>
    </source>
</reference>
<dbReference type="GO" id="GO:0016787">
    <property type="term" value="F:hydrolase activity"/>
    <property type="evidence" value="ECO:0007669"/>
    <property type="project" value="UniProtKB-KW"/>
</dbReference>
<dbReference type="CDD" id="cd18808">
    <property type="entry name" value="SF1_C_Upf1"/>
    <property type="match status" value="1"/>
</dbReference>
<evidence type="ECO:0000256" key="5">
    <source>
        <dbReference type="ARBA" id="ARBA00022801"/>
    </source>
</evidence>
<dbReference type="GO" id="GO:0003678">
    <property type="term" value="F:DNA helicase activity"/>
    <property type="evidence" value="ECO:0007669"/>
    <property type="project" value="UniProtKB-EC"/>
</dbReference>
<dbReference type="Proteomes" id="UP000298327">
    <property type="component" value="Unassembled WGS sequence"/>
</dbReference>
<dbReference type="InterPro" id="IPR047187">
    <property type="entry name" value="SF1_C_Upf1"/>
</dbReference>
<evidence type="ECO:0000256" key="2">
    <source>
        <dbReference type="ARBA" id="ARBA00007913"/>
    </source>
</evidence>
<dbReference type="InterPro" id="IPR041677">
    <property type="entry name" value="DNA2/NAM7_AAA_11"/>
</dbReference>
<keyword evidence="3" id="KW-0963">Cytoplasm</keyword>
<dbReference type="PANTHER" id="PTHR45418">
    <property type="entry name" value="CANCER/TESTIS ANTIGEN 55"/>
    <property type="match status" value="1"/>
</dbReference>
<evidence type="ECO:0000313" key="13">
    <source>
        <dbReference type="EMBL" id="TFY69327.1"/>
    </source>
</evidence>
<evidence type="ECO:0000256" key="10">
    <source>
        <dbReference type="SAM" id="Coils"/>
    </source>
</evidence>